<dbReference type="EMBL" id="CAMAPE010000010">
    <property type="protein sequence ID" value="CAH9076401.1"/>
    <property type="molecule type" value="Genomic_DNA"/>
</dbReference>
<organism evidence="2 3">
    <name type="scientific">Cuscuta europaea</name>
    <name type="common">European dodder</name>
    <dbReference type="NCBI Taxonomy" id="41803"/>
    <lineage>
        <taxon>Eukaryota</taxon>
        <taxon>Viridiplantae</taxon>
        <taxon>Streptophyta</taxon>
        <taxon>Embryophyta</taxon>
        <taxon>Tracheophyta</taxon>
        <taxon>Spermatophyta</taxon>
        <taxon>Magnoliopsida</taxon>
        <taxon>eudicotyledons</taxon>
        <taxon>Gunneridae</taxon>
        <taxon>Pentapetalae</taxon>
        <taxon>asterids</taxon>
        <taxon>lamiids</taxon>
        <taxon>Solanales</taxon>
        <taxon>Convolvulaceae</taxon>
        <taxon>Cuscuteae</taxon>
        <taxon>Cuscuta</taxon>
        <taxon>Cuscuta subgen. Cuscuta</taxon>
    </lineage>
</organism>
<dbReference type="AlphaFoldDB" id="A0A9P1E3E5"/>
<reference evidence="2" key="1">
    <citation type="submission" date="2022-07" db="EMBL/GenBank/DDBJ databases">
        <authorList>
            <person name="Macas J."/>
            <person name="Novak P."/>
            <person name="Neumann P."/>
        </authorList>
    </citation>
    <scope>NUCLEOTIDE SEQUENCE</scope>
</reference>
<accession>A0A9P1E3E5</accession>
<gene>
    <name evidence="2" type="ORF">CEURO_LOCUS5818</name>
</gene>
<sequence length="117" mass="13147">MQDHEAQNIDKCEGAIDGNSVVMSLERNGCPIMCGRGVTKKVIAKAKEAEQSDSMTPNDMNTIMSTLRKEFEEENEKKNAEIEQMRKECEIEKQKMKLVLSKLATLITDLDPASLEL</sequence>
<dbReference type="OrthoDB" id="1324248at2759"/>
<keyword evidence="3" id="KW-1185">Reference proteome</keyword>
<protein>
    <submittedName>
        <fullName evidence="2">Uncharacterized protein</fullName>
    </submittedName>
</protein>
<evidence type="ECO:0000256" key="1">
    <source>
        <dbReference type="SAM" id="Coils"/>
    </source>
</evidence>
<evidence type="ECO:0000313" key="3">
    <source>
        <dbReference type="Proteomes" id="UP001152484"/>
    </source>
</evidence>
<name>A0A9P1E3E5_CUSEU</name>
<dbReference type="Proteomes" id="UP001152484">
    <property type="component" value="Unassembled WGS sequence"/>
</dbReference>
<comment type="caution">
    <text evidence="2">The sequence shown here is derived from an EMBL/GenBank/DDBJ whole genome shotgun (WGS) entry which is preliminary data.</text>
</comment>
<evidence type="ECO:0000313" key="2">
    <source>
        <dbReference type="EMBL" id="CAH9076401.1"/>
    </source>
</evidence>
<feature type="coiled-coil region" evidence="1">
    <location>
        <begin position="64"/>
        <end position="102"/>
    </location>
</feature>
<keyword evidence="1" id="KW-0175">Coiled coil</keyword>
<proteinExistence type="predicted"/>